<comment type="caution">
    <text evidence="1">The sequence shown here is derived from an EMBL/GenBank/DDBJ whole genome shotgun (WGS) entry which is preliminary data.</text>
</comment>
<dbReference type="EMBL" id="CAMGYJ010000002">
    <property type="protein sequence ID" value="CAI0381001.1"/>
    <property type="molecule type" value="Genomic_DNA"/>
</dbReference>
<keyword evidence="2" id="KW-1185">Reference proteome</keyword>
<accession>A0AAV0H6T3</accession>
<sequence length="118" mass="13197">MRRLAKIKKDELETLRKEKARTPRAGAATSQAIVGDNSHDTILFERHGSQEQKAAGAIGASTWFPTTIVQLVDEEPRDWKPPPKIYLSCFGVRGVRQAELVVREDDASGRRRDDGNLL</sequence>
<name>A0AAV0H6T3_9ROSI</name>
<evidence type="ECO:0000313" key="2">
    <source>
        <dbReference type="Proteomes" id="UP001154282"/>
    </source>
</evidence>
<proteinExistence type="predicted"/>
<gene>
    <name evidence="1" type="ORF">LITE_LOCUS2934</name>
</gene>
<dbReference type="Proteomes" id="UP001154282">
    <property type="component" value="Unassembled WGS sequence"/>
</dbReference>
<reference evidence="1" key="1">
    <citation type="submission" date="2022-08" db="EMBL/GenBank/DDBJ databases">
        <authorList>
            <person name="Gutierrez-Valencia J."/>
        </authorList>
    </citation>
    <scope>NUCLEOTIDE SEQUENCE</scope>
</reference>
<organism evidence="1 2">
    <name type="scientific">Linum tenue</name>
    <dbReference type="NCBI Taxonomy" id="586396"/>
    <lineage>
        <taxon>Eukaryota</taxon>
        <taxon>Viridiplantae</taxon>
        <taxon>Streptophyta</taxon>
        <taxon>Embryophyta</taxon>
        <taxon>Tracheophyta</taxon>
        <taxon>Spermatophyta</taxon>
        <taxon>Magnoliopsida</taxon>
        <taxon>eudicotyledons</taxon>
        <taxon>Gunneridae</taxon>
        <taxon>Pentapetalae</taxon>
        <taxon>rosids</taxon>
        <taxon>fabids</taxon>
        <taxon>Malpighiales</taxon>
        <taxon>Linaceae</taxon>
        <taxon>Linum</taxon>
    </lineage>
</organism>
<evidence type="ECO:0000313" key="1">
    <source>
        <dbReference type="EMBL" id="CAI0381001.1"/>
    </source>
</evidence>
<protein>
    <submittedName>
        <fullName evidence="1">Uncharacterized protein</fullName>
    </submittedName>
</protein>
<dbReference type="AlphaFoldDB" id="A0AAV0H6T3"/>